<dbReference type="InterPro" id="IPR036388">
    <property type="entry name" value="WH-like_DNA-bd_sf"/>
</dbReference>
<comment type="subcellular location">
    <subcellularLocation>
        <location evidence="1 5">Cytoplasm</location>
    </subcellularLocation>
</comment>
<evidence type="ECO:0000256" key="2">
    <source>
        <dbReference type="ARBA" id="ARBA00009695"/>
    </source>
</evidence>
<dbReference type="Pfam" id="PF21982">
    <property type="entry name" value="RecX_HTH1"/>
    <property type="match status" value="1"/>
</dbReference>
<comment type="similarity">
    <text evidence="2 5">Belongs to the RecX family.</text>
</comment>
<evidence type="ECO:0000313" key="8">
    <source>
        <dbReference type="EMBL" id="SBW27469.1"/>
    </source>
</evidence>
<evidence type="ECO:0000256" key="5">
    <source>
        <dbReference type="HAMAP-Rule" id="MF_01114"/>
    </source>
</evidence>
<dbReference type="Pfam" id="PF02631">
    <property type="entry name" value="RecX_HTH2"/>
    <property type="match status" value="1"/>
</dbReference>
<dbReference type="Gene3D" id="1.10.10.10">
    <property type="entry name" value="Winged helix-like DNA-binding domain superfamily/Winged helix DNA-binding domain"/>
    <property type="match status" value="2"/>
</dbReference>
<evidence type="ECO:0000259" key="6">
    <source>
        <dbReference type="Pfam" id="PF02631"/>
    </source>
</evidence>
<accession>A0A1C3PCC9</accession>
<dbReference type="HAMAP" id="MF_01114">
    <property type="entry name" value="RecX"/>
    <property type="match status" value="1"/>
</dbReference>
<evidence type="ECO:0000313" key="9">
    <source>
        <dbReference type="Proteomes" id="UP000199013"/>
    </source>
</evidence>
<protein>
    <recommendedName>
        <fullName evidence="3 5">Regulatory protein RecX</fullName>
    </recommendedName>
</protein>
<sequence>MLIGVMPSDHGRKEAADPAARAREICLRQLETRPRSHAELAATLGRRGVDPDTAEAVLARLIEVGLVDDKAFATALISSARANRSLGRRGLVHELRRRGVDVEVASAALADLDTLDTHDEEAAARELVRRRMPAMDRLPNQVRARRLTALLDRRGYHPDLVVRVVTEELTDGSLD</sequence>
<feature type="domain" description="RecX second three-helical" evidence="6">
    <location>
        <begin position="68"/>
        <end position="109"/>
    </location>
</feature>
<dbReference type="InterPro" id="IPR053926">
    <property type="entry name" value="RecX_HTH_1st"/>
</dbReference>
<proteinExistence type="inferred from homology"/>
<organism evidence="8 9">
    <name type="scientific">Candidatus Protofrankia californiensis</name>
    <dbReference type="NCBI Taxonomy" id="1839754"/>
    <lineage>
        <taxon>Bacteria</taxon>
        <taxon>Bacillati</taxon>
        <taxon>Actinomycetota</taxon>
        <taxon>Actinomycetes</taxon>
        <taxon>Frankiales</taxon>
        <taxon>Frankiaceae</taxon>
        <taxon>Protofrankia</taxon>
    </lineage>
</organism>
<dbReference type="GO" id="GO:0005737">
    <property type="term" value="C:cytoplasm"/>
    <property type="evidence" value="ECO:0007669"/>
    <property type="project" value="UniProtKB-SubCell"/>
</dbReference>
<evidence type="ECO:0000256" key="1">
    <source>
        <dbReference type="ARBA" id="ARBA00004496"/>
    </source>
</evidence>
<dbReference type="PANTHER" id="PTHR33602">
    <property type="entry name" value="REGULATORY PROTEIN RECX FAMILY PROTEIN"/>
    <property type="match status" value="1"/>
</dbReference>
<evidence type="ECO:0000259" key="7">
    <source>
        <dbReference type="Pfam" id="PF21982"/>
    </source>
</evidence>
<dbReference type="PANTHER" id="PTHR33602:SF1">
    <property type="entry name" value="REGULATORY PROTEIN RECX FAMILY PROTEIN"/>
    <property type="match status" value="1"/>
</dbReference>
<reference evidence="9" key="1">
    <citation type="submission" date="2016-02" db="EMBL/GenBank/DDBJ databases">
        <authorList>
            <person name="Wibberg D."/>
        </authorList>
    </citation>
    <scope>NUCLEOTIDE SEQUENCE [LARGE SCALE GENOMIC DNA]</scope>
</reference>
<comment type="function">
    <text evidence="5">Modulates RecA activity.</text>
</comment>
<feature type="domain" description="RecX first three-helical" evidence="7">
    <location>
        <begin position="22"/>
        <end position="61"/>
    </location>
</feature>
<dbReference type="InterPro" id="IPR053924">
    <property type="entry name" value="RecX_HTH_2nd"/>
</dbReference>
<evidence type="ECO:0000256" key="3">
    <source>
        <dbReference type="ARBA" id="ARBA00018111"/>
    </source>
</evidence>
<name>A0A1C3PCC9_9ACTN</name>
<dbReference type="EMBL" id="FLUV01002227">
    <property type="protein sequence ID" value="SBW27469.1"/>
    <property type="molecule type" value="Genomic_DNA"/>
</dbReference>
<keyword evidence="4 5" id="KW-0963">Cytoplasm</keyword>
<dbReference type="Proteomes" id="UP000199013">
    <property type="component" value="Unassembled WGS sequence"/>
</dbReference>
<gene>
    <name evidence="5" type="primary">recX</name>
    <name evidence="8" type="ORF">FDG2_5324</name>
</gene>
<dbReference type="AlphaFoldDB" id="A0A1C3PCC9"/>
<dbReference type="InterPro" id="IPR003783">
    <property type="entry name" value="Regulatory_RecX"/>
</dbReference>
<evidence type="ECO:0000256" key="4">
    <source>
        <dbReference type="ARBA" id="ARBA00022490"/>
    </source>
</evidence>
<dbReference type="GO" id="GO:0006282">
    <property type="term" value="P:regulation of DNA repair"/>
    <property type="evidence" value="ECO:0007669"/>
    <property type="project" value="UniProtKB-UniRule"/>
</dbReference>
<keyword evidence="9" id="KW-1185">Reference proteome</keyword>